<dbReference type="InterPro" id="IPR038765">
    <property type="entry name" value="Papain-like_cys_pep_sf"/>
</dbReference>
<evidence type="ECO:0000256" key="2">
    <source>
        <dbReference type="ARBA" id="ARBA00022670"/>
    </source>
</evidence>
<evidence type="ECO:0000256" key="8">
    <source>
        <dbReference type="SAM" id="SignalP"/>
    </source>
</evidence>
<dbReference type="Gene3D" id="3.10.350.10">
    <property type="entry name" value="LysM domain"/>
    <property type="match status" value="3"/>
</dbReference>
<evidence type="ECO:0000313" key="11">
    <source>
        <dbReference type="EMBL" id="WNF22743.1"/>
    </source>
</evidence>
<dbReference type="Gene3D" id="3.90.1720.10">
    <property type="entry name" value="endopeptidase domain like (from Nostoc punctiforme)"/>
    <property type="match status" value="1"/>
</dbReference>
<dbReference type="SMART" id="SM00257">
    <property type="entry name" value="LysM"/>
    <property type="match status" value="3"/>
</dbReference>
<dbReference type="PROSITE" id="PS51935">
    <property type="entry name" value="NLPC_P60"/>
    <property type="match status" value="1"/>
</dbReference>
<dbReference type="Pfam" id="PF01476">
    <property type="entry name" value="LysM"/>
    <property type="match status" value="3"/>
</dbReference>
<comment type="similarity">
    <text evidence="1">Belongs to the peptidase C40 family.</text>
</comment>
<protein>
    <submittedName>
        <fullName evidence="11">LysM peptidoglycan-binding domain-containing protein</fullName>
    </submittedName>
</protein>
<feature type="region of interest" description="Disordered" evidence="7">
    <location>
        <begin position="137"/>
        <end position="167"/>
    </location>
</feature>
<evidence type="ECO:0000256" key="4">
    <source>
        <dbReference type="ARBA" id="ARBA00022737"/>
    </source>
</evidence>
<feature type="domain" description="LysM" evidence="9">
    <location>
        <begin position="92"/>
        <end position="135"/>
    </location>
</feature>
<keyword evidence="12" id="KW-1185">Reference proteome</keyword>
<dbReference type="SUPFAM" id="SSF54106">
    <property type="entry name" value="LysM domain"/>
    <property type="match status" value="3"/>
</dbReference>
<dbReference type="InterPro" id="IPR036779">
    <property type="entry name" value="LysM_dom_sf"/>
</dbReference>
<feature type="signal peptide" evidence="8">
    <location>
        <begin position="1"/>
        <end position="24"/>
    </location>
</feature>
<evidence type="ECO:0000256" key="1">
    <source>
        <dbReference type="ARBA" id="ARBA00007074"/>
    </source>
</evidence>
<feature type="domain" description="NlpC/P60" evidence="10">
    <location>
        <begin position="235"/>
        <end position="355"/>
    </location>
</feature>
<dbReference type="InterPro" id="IPR000064">
    <property type="entry name" value="NLP_P60_dom"/>
</dbReference>
<gene>
    <name evidence="11" type="ORF">RH061_21745</name>
</gene>
<feature type="domain" description="LysM" evidence="9">
    <location>
        <begin position="169"/>
        <end position="212"/>
    </location>
</feature>
<dbReference type="Pfam" id="PF00877">
    <property type="entry name" value="NLPC_P60"/>
    <property type="match status" value="1"/>
</dbReference>
<dbReference type="PANTHER" id="PTHR47053:SF1">
    <property type="entry name" value="MUREIN DD-ENDOPEPTIDASE MEPH-RELATED"/>
    <property type="match status" value="1"/>
</dbReference>
<feature type="domain" description="LysM" evidence="9">
    <location>
        <begin position="25"/>
        <end position="68"/>
    </location>
</feature>
<dbReference type="PANTHER" id="PTHR47053">
    <property type="entry name" value="MUREIN DD-ENDOPEPTIDASE MEPH-RELATED"/>
    <property type="match status" value="1"/>
</dbReference>
<keyword evidence="2" id="KW-0645">Protease</keyword>
<dbReference type="EMBL" id="CP134494">
    <property type="protein sequence ID" value="WNF22743.1"/>
    <property type="molecule type" value="Genomic_DNA"/>
</dbReference>
<evidence type="ECO:0000259" key="9">
    <source>
        <dbReference type="PROSITE" id="PS51782"/>
    </source>
</evidence>
<keyword evidence="4" id="KW-0677">Repeat</keyword>
<evidence type="ECO:0000256" key="5">
    <source>
        <dbReference type="ARBA" id="ARBA00022801"/>
    </source>
</evidence>
<organism evidence="11 12">
    <name type="scientific">Mesobacillus jeotgali</name>
    <dbReference type="NCBI Taxonomy" id="129985"/>
    <lineage>
        <taxon>Bacteria</taxon>
        <taxon>Bacillati</taxon>
        <taxon>Bacillota</taxon>
        <taxon>Bacilli</taxon>
        <taxon>Bacillales</taxon>
        <taxon>Bacillaceae</taxon>
        <taxon>Mesobacillus</taxon>
    </lineage>
</organism>
<name>A0ABY9VGK2_9BACI</name>
<evidence type="ECO:0000256" key="3">
    <source>
        <dbReference type="ARBA" id="ARBA00022729"/>
    </source>
</evidence>
<sequence length="355" mass="38163">MKKQAASLITAAVLTSAFSSVASADTYIVKKGDTLSRIAITYKTTVVDLKKANNLSSDLIYVNQTITVPDSKVVSKPDVASSVQAAKTETASVYVVVSGDTLSKIASLHKISLSNLMKWNNLSSHLIYPGQKLKVSNESASTTPAPATTQPAPVSSPKAPAAPAKQAQSTYIIKPGDTLSGISKQVGMSVKDLKTLNNLKSDLIHAGQKLLVNKEAAVSAPAEPAKNPAPANPVQNDKVDVLTIAQDLLGTPYVWAGSTPEGFDCSGFIYYAFNKAGKKMGRYSSEGYYNRAYYVNDPQPGDLVFFENTYKAGISHMGIYLGNNEFIHAGDNGVEISNLDNPYYKKHFEGFKRFY</sequence>
<dbReference type="SUPFAM" id="SSF54001">
    <property type="entry name" value="Cysteine proteinases"/>
    <property type="match status" value="1"/>
</dbReference>
<dbReference type="InterPro" id="IPR018392">
    <property type="entry name" value="LysM"/>
</dbReference>
<evidence type="ECO:0000313" key="12">
    <source>
        <dbReference type="Proteomes" id="UP001303324"/>
    </source>
</evidence>
<dbReference type="CDD" id="cd00118">
    <property type="entry name" value="LysM"/>
    <property type="match status" value="3"/>
</dbReference>
<accession>A0ABY9VGK2</accession>
<keyword evidence="3 8" id="KW-0732">Signal</keyword>
<keyword evidence="6" id="KW-0788">Thiol protease</keyword>
<dbReference type="RefSeq" id="WP_311072844.1">
    <property type="nucleotide sequence ID" value="NZ_CP134494.1"/>
</dbReference>
<dbReference type="PROSITE" id="PS51782">
    <property type="entry name" value="LYSM"/>
    <property type="match status" value="3"/>
</dbReference>
<evidence type="ECO:0000259" key="10">
    <source>
        <dbReference type="PROSITE" id="PS51935"/>
    </source>
</evidence>
<reference evidence="11 12" key="1">
    <citation type="submission" date="2023-09" db="EMBL/GenBank/DDBJ databases">
        <title>Microbial mechanism of fulvic acid promoting antimony reduction mineralization in rice fields.</title>
        <authorList>
            <person name="Chen G."/>
            <person name="Lan J."/>
        </authorList>
    </citation>
    <scope>NUCLEOTIDE SEQUENCE [LARGE SCALE GENOMIC DNA]</scope>
    <source>
        <strain evidence="11 12">PS1</strain>
    </source>
</reference>
<feature type="chain" id="PRO_5046999203" evidence="8">
    <location>
        <begin position="25"/>
        <end position="355"/>
    </location>
</feature>
<proteinExistence type="inferred from homology"/>
<evidence type="ECO:0000256" key="7">
    <source>
        <dbReference type="SAM" id="MobiDB-lite"/>
    </source>
</evidence>
<feature type="compositionally biased region" description="Low complexity" evidence="7">
    <location>
        <begin position="139"/>
        <end position="167"/>
    </location>
</feature>
<evidence type="ECO:0000256" key="6">
    <source>
        <dbReference type="ARBA" id="ARBA00022807"/>
    </source>
</evidence>
<dbReference type="InterPro" id="IPR051202">
    <property type="entry name" value="Peptidase_C40"/>
</dbReference>
<keyword evidence="5" id="KW-0378">Hydrolase</keyword>
<dbReference type="Proteomes" id="UP001303324">
    <property type="component" value="Chromosome"/>
</dbReference>